<sequence>MWRLTLATSPAINDVNRFGRSAQWYTSSIAIVSCWPRSGTDLVVVKLDRNIQWPSVRNLLGIRHGRWQEGSASDKGVSSKKR</sequence>
<evidence type="ECO:0000313" key="2">
    <source>
        <dbReference type="Proteomes" id="UP000775872"/>
    </source>
</evidence>
<dbReference type="EMBL" id="CABFOC020000082">
    <property type="protein sequence ID" value="CAH0058343.1"/>
    <property type="molecule type" value="Genomic_DNA"/>
</dbReference>
<accession>A0A9P0ESY5</accession>
<proteinExistence type="predicted"/>
<reference evidence="1 2" key="2">
    <citation type="submission" date="2021-10" db="EMBL/GenBank/DDBJ databases">
        <authorList>
            <person name="Piombo E."/>
        </authorList>
    </citation>
    <scope>NUCLEOTIDE SEQUENCE [LARGE SCALE GENOMIC DNA]</scope>
</reference>
<evidence type="ECO:0000313" key="1">
    <source>
        <dbReference type="EMBL" id="CAH0058343.1"/>
    </source>
</evidence>
<dbReference type="PROSITE" id="PS51257">
    <property type="entry name" value="PROKAR_LIPOPROTEIN"/>
    <property type="match status" value="1"/>
</dbReference>
<gene>
    <name evidence="1" type="ORF">CSOL1703_00008823</name>
</gene>
<protein>
    <submittedName>
        <fullName evidence="1">Uncharacterized protein</fullName>
    </submittedName>
</protein>
<comment type="caution">
    <text evidence="1">The sequence shown here is derived from an EMBL/GenBank/DDBJ whole genome shotgun (WGS) entry which is preliminary data.</text>
</comment>
<reference evidence="2" key="1">
    <citation type="submission" date="2019-06" db="EMBL/GenBank/DDBJ databases">
        <authorList>
            <person name="Broberg M."/>
        </authorList>
    </citation>
    <scope>NUCLEOTIDE SEQUENCE [LARGE SCALE GENOMIC DNA]</scope>
</reference>
<dbReference type="Proteomes" id="UP000775872">
    <property type="component" value="Unassembled WGS sequence"/>
</dbReference>
<name>A0A9P0ESY5_9HYPO</name>
<keyword evidence="2" id="KW-1185">Reference proteome</keyword>
<organism evidence="1 2">
    <name type="scientific">Clonostachys solani</name>
    <dbReference type="NCBI Taxonomy" id="160281"/>
    <lineage>
        <taxon>Eukaryota</taxon>
        <taxon>Fungi</taxon>
        <taxon>Dikarya</taxon>
        <taxon>Ascomycota</taxon>
        <taxon>Pezizomycotina</taxon>
        <taxon>Sordariomycetes</taxon>
        <taxon>Hypocreomycetidae</taxon>
        <taxon>Hypocreales</taxon>
        <taxon>Bionectriaceae</taxon>
        <taxon>Clonostachys</taxon>
    </lineage>
</organism>
<dbReference type="AlphaFoldDB" id="A0A9P0ESY5"/>